<feature type="domain" description="RNA-binding S4" evidence="7">
    <location>
        <begin position="34"/>
        <end position="96"/>
    </location>
</feature>
<accession>A0ABT7XU52</accession>
<comment type="caution">
    <text evidence="8">The sequence shown here is derived from an EMBL/GenBank/DDBJ whole genome shotgun (WGS) entry which is preliminary data.</text>
</comment>
<keyword evidence="4" id="KW-0694">RNA-binding</keyword>
<keyword evidence="2 5" id="KW-0413">Isomerase</keyword>
<dbReference type="PANTHER" id="PTHR21600:SF44">
    <property type="entry name" value="RIBOSOMAL LARGE SUBUNIT PSEUDOURIDINE SYNTHASE D"/>
    <property type="match status" value="1"/>
</dbReference>
<name>A0ABT7XU52_9NEIS</name>
<dbReference type="Pfam" id="PF00849">
    <property type="entry name" value="PseudoU_synth_2"/>
    <property type="match status" value="1"/>
</dbReference>
<dbReference type="InterPro" id="IPR006224">
    <property type="entry name" value="PsdUridine_synth_RluA-like_CS"/>
</dbReference>
<reference evidence="8" key="1">
    <citation type="submission" date="2023-06" db="EMBL/GenBank/DDBJ databases">
        <authorList>
            <person name="Zhang S."/>
        </authorList>
    </citation>
    <scope>NUCLEOTIDE SEQUENCE</scope>
    <source>
        <strain evidence="8">SG2303</strain>
    </source>
</reference>
<dbReference type="PANTHER" id="PTHR21600">
    <property type="entry name" value="MITOCHONDRIAL RNA PSEUDOURIDINE SYNTHASE"/>
    <property type="match status" value="1"/>
</dbReference>
<evidence type="ECO:0000256" key="6">
    <source>
        <dbReference type="SAM" id="MobiDB-lite"/>
    </source>
</evidence>
<dbReference type="InterPro" id="IPR002942">
    <property type="entry name" value="S4_RNA-bd"/>
</dbReference>
<comment type="similarity">
    <text evidence="1 5">Belongs to the pseudouridine synthase RluA family.</text>
</comment>
<feature type="compositionally biased region" description="Acidic residues" evidence="6">
    <location>
        <begin position="345"/>
        <end position="356"/>
    </location>
</feature>
<keyword evidence="9" id="KW-1185">Reference proteome</keyword>
<protein>
    <recommendedName>
        <fullName evidence="5">Pseudouridine synthase</fullName>
        <ecNumber evidence="5">5.4.99.-</ecNumber>
    </recommendedName>
</protein>
<evidence type="ECO:0000313" key="8">
    <source>
        <dbReference type="EMBL" id="MDN0077322.1"/>
    </source>
</evidence>
<dbReference type="Pfam" id="PF01479">
    <property type="entry name" value="S4"/>
    <property type="match status" value="1"/>
</dbReference>
<dbReference type="RefSeq" id="WP_289831974.1">
    <property type="nucleotide sequence ID" value="NZ_JAUEDK010000062.1"/>
</dbReference>
<dbReference type="CDD" id="cd00165">
    <property type="entry name" value="S4"/>
    <property type="match status" value="1"/>
</dbReference>
<comment type="catalytic activity">
    <reaction evidence="5">
        <text>a uridine in RNA = a pseudouridine in RNA</text>
        <dbReference type="Rhea" id="RHEA:48348"/>
        <dbReference type="Rhea" id="RHEA-COMP:12068"/>
        <dbReference type="Rhea" id="RHEA-COMP:12069"/>
        <dbReference type="ChEBI" id="CHEBI:65314"/>
        <dbReference type="ChEBI" id="CHEBI:65315"/>
    </reaction>
</comment>
<dbReference type="PROSITE" id="PS50889">
    <property type="entry name" value="S4"/>
    <property type="match status" value="1"/>
</dbReference>
<dbReference type="EMBL" id="JAUEDK010000062">
    <property type="protein sequence ID" value="MDN0077322.1"/>
    <property type="molecule type" value="Genomic_DNA"/>
</dbReference>
<dbReference type="Gene3D" id="3.10.290.10">
    <property type="entry name" value="RNA-binding S4 domain"/>
    <property type="match status" value="1"/>
</dbReference>
<dbReference type="InterPro" id="IPR036986">
    <property type="entry name" value="S4_RNA-bd_sf"/>
</dbReference>
<organism evidence="8 9">
    <name type="scientific">Crenobacter oryzisoli</name>
    <dbReference type="NCBI Taxonomy" id="3056844"/>
    <lineage>
        <taxon>Bacteria</taxon>
        <taxon>Pseudomonadati</taxon>
        <taxon>Pseudomonadota</taxon>
        <taxon>Betaproteobacteria</taxon>
        <taxon>Neisseriales</taxon>
        <taxon>Neisseriaceae</taxon>
        <taxon>Crenobacter</taxon>
    </lineage>
</organism>
<evidence type="ECO:0000256" key="3">
    <source>
        <dbReference type="ARBA" id="ARBA00036882"/>
    </source>
</evidence>
<dbReference type="NCBIfam" id="TIGR00005">
    <property type="entry name" value="rluA_subfam"/>
    <property type="match status" value="1"/>
</dbReference>
<dbReference type="NCBIfam" id="NF008385">
    <property type="entry name" value="PRK11180.1"/>
    <property type="match status" value="1"/>
</dbReference>
<evidence type="ECO:0000313" key="9">
    <source>
        <dbReference type="Proteomes" id="UP001168540"/>
    </source>
</evidence>
<feature type="region of interest" description="Disordered" evidence="6">
    <location>
        <begin position="333"/>
        <end position="356"/>
    </location>
</feature>
<dbReference type="InterPro" id="IPR050188">
    <property type="entry name" value="RluA_PseudoU_synthase"/>
</dbReference>
<dbReference type="Gene3D" id="3.30.2350.10">
    <property type="entry name" value="Pseudouridine synthase"/>
    <property type="match status" value="1"/>
</dbReference>
<gene>
    <name evidence="8" type="primary">rluD</name>
    <name evidence="8" type="ORF">QU481_21035</name>
</gene>
<evidence type="ECO:0000256" key="1">
    <source>
        <dbReference type="ARBA" id="ARBA00010876"/>
    </source>
</evidence>
<proteinExistence type="inferred from homology"/>
<dbReference type="InterPro" id="IPR006145">
    <property type="entry name" value="PsdUridine_synth_RsuA/RluA"/>
</dbReference>
<dbReference type="GO" id="GO:0160140">
    <property type="term" value="F:23S rRNA pseudouridine(1911/1915/1917) synthase activity"/>
    <property type="evidence" value="ECO:0007669"/>
    <property type="project" value="UniProtKB-EC"/>
</dbReference>
<dbReference type="PROSITE" id="PS01129">
    <property type="entry name" value="PSI_RLU"/>
    <property type="match status" value="1"/>
</dbReference>
<dbReference type="EC" id="5.4.99.-" evidence="5"/>
<feature type="region of interest" description="Disordered" evidence="6">
    <location>
        <begin position="1"/>
        <end position="23"/>
    </location>
</feature>
<dbReference type="SMART" id="SM00363">
    <property type="entry name" value="S4"/>
    <property type="match status" value="1"/>
</dbReference>
<dbReference type="Proteomes" id="UP001168540">
    <property type="component" value="Unassembled WGS sequence"/>
</dbReference>
<dbReference type="SUPFAM" id="SSF55120">
    <property type="entry name" value="Pseudouridine synthase"/>
    <property type="match status" value="1"/>
</dbReference>
<evidence type="ECO:0000256" key="4">
    <source>
        <dbReference type="PROSITE-ProRule" id="PRU00182"/>
    </source>
</evidence>
<comment type="function">
    <text evidence="5">Responsible for synthesis of pseudouridine from uracil.</text>
</comment>
<sequence length="367" mass="40952">MTDPYADSDDYNDLSENETSAPRELVVPPELGGERLDAALAKLLSDYSRSRLTAWIKDGQVQVDGKVVLLPKTKLLGGERLSIVETMSDEVLAYQPEPLELNIVYEDDAILVINKPAGMVVHPAAGNWTGTLLNGLLHHYPALAQVPRAGIVHRLDKDTSGLMVVAKTLQAQADLVRQLQARTVKRIYRAVADGNVPYDGTIDANIGRDPHNRLKMAVVKFGGKAAVTHMRVLERYTSHSYIECQLETGRTHQIRVHMKEARHPLAGDPVYGNPRHPMSEQVTELVKALKRQALHAFSLSLVHPVTGKEMTWKSKLPDDIRHLLSVLRDETGMASGHTTTRPSWAEDDSDEDWDDDDYDVEVHYVRE</sequence>
<comment type="catalytic activity">
    <reaction evidence="3">
        <text>uridine(1911/1915/1917) in 23S rRNA = pseudouridine(1911/1915/1917) in 23S rRNA</text>
        <dbReference type="Rhea" id="RHEA:42524"/>
        <dbReference type="Rhea" id="RHEA-COMP:10097"/>
        <dbReference type="Rhea" id="RHEA-COMP:10098"/>
        <dbReference type="ChEBI" id="CHEBI:65314"/>
        <dbReference type="ChEBI" id="CHEBI:65315"/>
        <dbReference type="EC" id="5.4.99.23"/>
    </reaction>
</comment>
<evidence type="ECO:0000256" key="5">
    <source>
        <dbReference type="RuleBase" id="RU362028"/>
    </source>
</evidence>
<dbReference type="InterPro" id="IPR006225">
    <property type="entry name" value="PsdUridine_synth_RluC/D"/>
</dbReference>
<evidence type="ECO:0000256" key="2">
    <source>
        <dbReference type="ARBA" id="ARBA00023235"/>
    </source>
</evidence>
<dbReference type="InterPro" id="IPR020103">
    <property type="entry name" value="PsdUridine_synth_cat_dom_sf"/>
</dbReference>
<evidence type="ECO:0000259" key="7">
    <source>
        <dbReference type="SMART" id="SM00363"/>
    </source>
</evidence>
<dbReference type="SUPFAM" id="SSF55174">
    <property type="entry name" value="Alpha-L RNA-binding motif"/>
    <property type="match status" value="1"/>
</dbReference>
<feature type="compositionally biased region" description="Acidic residues" evidence="6">
    <location>
        <begin position="1"/>
        <end position="16"/>
    </location>
</feature>
<dbReference type="CDD" id="cd02869">
    <property type="entry name" value="PseudoU_synth_RluA_like"/>
    <property type="match status" value="1"/>
</dbReference>